<evidence type="ECO:0000313" key="2">
    <source>
        <dbReference type="Proteomes" id="UP001151760"/>
    </source>
</evidence>
<dbReference type="PANTHER" id="PTHR11439:SF495">
    <property type="entry name" value="REVERSE TRANSCRIPTASE, RNA-DEPENDENT DNA POLYMERASE-RELATED"/>
    <property type="match status" value="1"/>
</dbReference>
<comment type="caution">
    <text evidence="1">The sequence shown here is derived from an EMBL/GenBank/DDBJ whole genome shotgun (WGS) entry which is preliminary data.</text>
</comment>
<evidence type="ECO:0000313" key="1">
    <source>
        <dbReference type="EMBL" id="GJT88825.1"/>
    </source>
</evidence>
<gene>
    <name evidence="1" type="ORF">Tco_1070542</name>
</gene>
<organism evidence="1 2">
    <name type="scientific">Tanacetum coccineum</name>
    <dbReference type="NCBI Taxonomy" id="301880"/>
    <lineage>
        <taxon>Eukaryota</taxon>
        <taxon>Viridiplantae</taxon>
        <taxon>Streptophyta</taxon>
        <taxon>Embryophyta</taxon>
        <taxon>Tracheophyta</taxon>
        <taxon>Spermatophyta</taxon>
        <taxon>Magnoliopsida</taxon>
        <taxon>eudicotyledons</taxon>
        <taxon>Gunneridae</taxon>
        <taxon>Pentapetalae</taxon>
        <taxon>asterids</taxon>
        <taxon>campanulids</taxon>
        <taxon>Asterales</taxon>
        <taxon>Asteraceae</taxon>
        <taxon>Asteroideae</taxon>
        <taxon>Anthemideae</taxon>
        <taxon>Anthemidinae</taxon>
        <taxon>Tanacetum</taxon>
    </lineage>
</organism>
<name>A0ABQ5HM00_9ASTR</name>
<dbReference type="Proteomes" id="UP001151760">
    <property type="component" value="Unassembled WGS sequence"/>
</dbReference>
<proteinExistence type="predicted"/>
<dbReference type="EMBL" id="BQNB010019767">
    <property type="protein sequence ID" value="GJT88825.1"/>
    <property type="molecule type" value="Genomic_DNA"/>
</dbReference>
<keyword evidence="2" id="KW-1185">Reference proteome</keyword>
<accession>A0ABQ5HM00</accession>
<protein>
    <submittedName>
        <fullName evidence="1">Uncharacterized protein</fullName>
    </submittedName>
</protein>
<dbReference type="PANTHER" id="PTHR11439">
    <property type="entry name" value="GAG-POL-RELATED RETROTRANSPOSON"/>
    <property type="match status" value="1"/>
</dbReference>
<reference evidence="1" key="1">
    <citation type="journal article" date="2022" name="Int. J. Mol. Sci.">
        <title>Draft Genome of Tanacetum Coccineum: Genomic Comparison of Closely Related Tanacetum-Family Plants.</title>
        <authorList>
            <person name="Yamashiro T."/>
            <person name="Shiraishi A."/>
            <person name="Nakayama K."/>
            <person name="Satake H."/>
        </authorList>
    </citation>
    <scope>NUCLEOTIDE SEQUENCE</scope>
</reference>
<reference evidence="1" key="2">
    <citation type="submission" date="2022-01" db="EMBL/GenBank/DDBJ databases">
        <authorList>
            <person name="Yamashiro T."/>
            <person name="Shiraishi A."/>
            <person name="Satake H."/>
            <person name="Nakayama K."/>
        </authorList>
    </citation>
    <scope>NUCLEOTIDE SEQUENCE</scope>
</reference>
<sequence length="215" mass="24600">MYLIASRPDIMFVVCACARFQVTPKTSHLHVVKRIFRYLKGHLKLGLGYPRDSPFDLEAFFYSDCAGASLDRKSTIEGCQFLGRRDSYEKRLIQVIKIHTDHNVADLLTKEFNVSRFQYLIANETIIKEWEDRMERAATTASSLEAEQYSDSGPRCQDTILGGAEAQIRFEATSKQSNDPPLSRVNTLRSRKDNMKLKELMELCTKLPERALDLA</sequence>